<dbReference type="Proteomes" id="UP000316079">
    <property type="component" value="Unassembled WGS sequence"/>
</dbReference>
<dbReference type="GO" id="GO:0005245">
    <property type="term" value="F:voltage-gated calcium channel activity"/>
    <property type="evidence" value="ECO:0007669"/>
    <property type="project" value="TreeGrafter"/>
</dbReference>
<dbReference type="GO" id="GO:0019226">
    <property type="term" value="P:transmission of nerve impulse"/>
    <property type="evidence" value="ECO:0007669"/>
    <property type="project" value="TreeGrafter"/>
</dbReference>
<dbReference type="GO" id="GO:0051968">
    <property type="term" value="P:positive regulation of synaptic transmission, glutamatergic"/>
    <property type="evidence" value="ECO:0007669"/>
    <property type="project" value="TreeGrafter"/>
</dbReference>
<proteinExistence type="predicted"/>
<dbReference type="EMBL" id="SRMA01027191">
    <property type="protein sequence ID" value="TRY58441.1"/>
    <property type="molecule type" value="Genomic_DNA"/>
</dbReference>
<evidence type="ECO:0000256" key="1">
    <source>
        <dbReference type="SAM" id="MobiDB-lite"/>
    </source>
</evidence>
<dbReference type="STRING" id="623744.A0A553MZ26"/>
<dbReference type="GO" id="GO:0032281">
    <property type="term" value="C:AMPA glutamate receptor complex"/>
    <property type="evidence" value="ECO:0007669"/>
    <property type="project" value="TreeGrafter"/>
</dbReference>
<dbReference type="GO" id="GO:0098839">
    <property type="term" value="C:postsynaptic density membrane"/>
    <property type="evidence" value="ECO:0007669"/>
    <property type="project" value="TreeGrafter"/>
</dbReference>
<accession>A0A553MZ26</accession>
<dbReference type="PANTHER" id="PTHR12107">
    <property type="entry name" value="VOLTAGE-DEPENDENT CALCIUM CHANNEL GAMMA SUBUNIT"/>
    <property type="match status" value="1"/>
</dbReference>
<dbReference type="GO" id="GO:0098970">
    <property type="term" value="P:postsynaptic neurotransmitter receptor diffusion trapping"/>
    <property type="evidence" value="ECO:0007669"/>
    <property type="project" value="TreeGrafter"/>
</dbReference>
<name>A0A553MZ26_9TELE</name>
<organism evidence="2 3">
    <name type="scientific">Danionella cerebrum</name>
    <dbReference type="NCBI Taxonomy" id="2873325"/>
    <lineage>
        <taxon>Eukaryota</taxon>
        <taxon>Metazoa</taxon>
        <taxon>Chordata</taxon>
        <taxon>Craniata</taxon>
        <taxon>Vertebrata</taxon>
        <taxon>Euteleostomi</taxon>
        <taxon>Actinopterygii</taxon>
        <taxon>Neopterygii</taxon>
        <taxon>Teleostei</taxon>
        <taxon>Ostariophysi</taxon>
        <taxon>Cypriniformes</taxon>
        <taxon>Danionidae</taxon>
        <taxon>Danioninae</taxon>
        <taxon>Danionella</taxon>
    </lineage>
</organism>
<dbReference type="AlphaFoldDB" id="A0A553MZ26"/>
<feature type="region of interest" description="Disordered" evidence="1">
    <location>
        <begin position="36"/>
        <end position="72"/>
    </location>
</feature>
<keyword evidence="3" id="KW-1185">Reference proteome</keyword>
<sequence length="119" mass="13424">MAESVGVLAVHAFIDRHRELRIATARSRSGYLPTVTRIPNYYRSRPGSRSRSSSRSTDPANSQDGSPAGLKAFNELPYSEMSMYNMKPPPMYDSELEQDFLAHNCVQNDKDANRWTTPV</sequence>
<dbReference type="InterPro" id="IPR051072">
    <property type="entry name" value="CACNG_subunit"/>
</dbReference>
<evidence type="ECO:0000313" key="3">
    <source>
        <dbReference type="Proteomes" id="UP000316079"/>
    </source>
</evidence>
<comment type="caution">
    <text evidence="2">The sequence shown here is derived from an EMBL/GenBank/DDBJ whole genome shotgun (WGS) entry which is preliminary data.</text>
</comment>
<dbReference type="GO" id="GO:0098943">
    <property type="term" value="P:neurotransmitter receptor transport, postsynaptic endosome to lysosome"/>
    <property type="evidence" value="ECO:0007669"/>
    <property type="project" value="TreeGrafter"/>
</dbReference>
<dbReference type="GO" id="GO:0016247">
    <property type="term" value="F:channel regulator activity"/>
    <property type="evidence" value="ECO:0007669"/>
    <property type="project" value="TreeGrafter"/>
</dbReference>
<gene>
    <name evidence="2" type="ORF">DNTS_002064</name>
</gene>
<protein>
    <submittedName>
        <fullName evidence="2">Uncharacterized protein</fullName>
    </submittedName>
</protein>
<dbReference type="GO" id="GO:0099590">
    <property type="term" value="P:neurotransmitter receptor internalization"/>
    <property type="evidence" value="ECO:0007669"/>
    <property type="project" value="TreeGrafter"/>
</dbReference>
<reference evidence="2 3" key="1">
    <citation type="journal article" date="2019" name="Sci. Data">
        <title>Hybrid genome assembly and annotation of Danionella translucida.</title>
        <authorList>
            <person name="Kadobianskyi M."/>
            <person name="Schulze L."/>
            <person name="Schuelke M."/>
            <person name="Judkewitz B."/>
        </authorList>
    </citation>
    <scope>NUCLEOTIDE SEQUENCE [LARGE SCALE GENOMIC DNA]</scope>
    <source>
        <strain evidence="2 3">Bolton</strain>
    </source>
</reference>
<dbReference type="PANTHER" id="PTHR12107:SF1">
    <property type="entry name" value="VOLTAGE-DEPENDENT CALCIUM CHANNEL GAMMA-2 SUBUNIT"/>
    <property type="match status" value="1"/>
</dbReference>
<feature type="compositionally biased region" description="Low complexity" evidence="1">
    <location>
        <begin position="43"/>
        <end position="56"/>
    </location>
</feature>
<evidence type="ECO:0000313" key="2">
    <source>
        <dbReference type="EMBL" id="TRY58441.1"/>
    </source>
</evidence>